<comment type="caution">
    <text evidence="1">The sequence shown here is derived from an EMBL/GenBank/DDBJ whole genome shotgun (WGS) entry which is preliminary data.</text>
</comment>
<dbReference type="PROSITE" id="PS51257">
    <property type="entry name" value="PROKAR_LIPOPROTEIN"/>
    <property type="match status" value="1"/>
</dbReference>
<name>A0A4R7W1W0_9PSEU</name>
<evidence type="ECO:0008006" key="3">
    <source>
        <dbReference type="Google" id="ProtNLM"/>
    </source>
</evidence>
<sequence>MSKQKIIIDPVFEGPPAWAHGGYACGVVARHVAGDAEVTLRRPVPLGSALRLSPQDGGVALHDGNTLVAEGATTTLTDDVPPPPSFAEALAATASFPGLRAHPYPRCVGCGTDRTDAVALRVFPGPLVGRDLVAAVWYPGEDATADGLISRAFAWAALDCPGGWAATHFGKVDRPAVLGRMAARLAPAIEAREAHLVVGWLEGVSGRKLTAGSALFSRDGVVQGVSRQTWVVSR</sequence>
<dbReference type="Gene3D" id="3.10.129.10">
    <property type="entry name" value="Hotdog Thioesterase"/>
    <property type="match status" value="1"/>
</dbReference>
<proteinExistence type="predicted"/>
<gene>
    <name evidence="1" type="ORF">CLV71_102479</name>
</gene>
<dbReference type="AlphaFoldDB" id="A0A4R7W1W0"/>
<dbReference type="EMBL" id="SOCP01000002">
    <property type="protein sequence ID" value="TDV56412.1"/>
    <property type="molecule type" value="Genomic_DNA"/>
</dbReference>
<evidence type="ECO:0000313" key="2">
    <source>
        <dbReference type="Proteomes" id="UP000294927"/>
    </source>
</evidence>
<reference evidence="1 2" key="1">
    <citation type="submission" date="2019-03" db="EMBL/GenBank/DDBJ databases">
        <title>Genomic Encyclopedia of Archaeal and Bacterial Type Strains, Phase II (KMG-II): from individual species to whole genera.</title>
        <authorList>
            <person name="Goeker M."/>
        </authorList>
    </citation>
    <scope>NUCLEOTIDE SEQUENCE [LARGE SCALE GENOMIC DNA]</scope>
    <source>
        <strain evidence="1 2">DSM 45499</strain>
    </source>
</reference>
<dbReference type="InterPro" id="IPR029069">
    <property type="entry name" value="HotDog_dom_sf"/>
</dbReference>
<dbReference type="RefSeq" id="WP_133901659.1">
    <property type="nucleotide sequence ID" value="NZ_SOCP01000002.1"/>
</dbReference>
<dbReference type="OrthoDB" id="5495835at2"/>
<dbReference type="SUPFAM" id="SSF54637">
    <property type="entry name" value="Thioesterase/thiol ester dehydrase-isomerase"/>
    <property type="match status" value="1"/>
</dbReference>
<evidence type="ECO:0000313" key="1">
    <source>
        <dbReference type="EMBL" id="TDV56412.1"/>
    </source>
</evidence>
<protein>
    <recommendedName>
        <fullName evidence="3">Thioesterase superfamily protein</fullName>
    </recommendedName>
</protein>
<dbReference type="Proteomes" id="UP000294927">
    <property type="component" value="Unassembled WGS sequence"/>
</dbReference>
<organism evidence="1 2">
    <name type="scientific">Actinophytocola oryzae</name>
    <dbReference type="NCBI Taxonomy" id="502181"/>
    <lineage>
        <taxon>Bacteria</taxon>
        <taxon>Bacillati</taxon>
        <taxon>Actinomycetota</taxon>
        <taxon>Actinomycetes</taxon>
        <taxon>Pseudonocardiales</taxon>
        <taxon>Pseudonocardiaceae</taxon>
    </lineage>
</organism>
<keyword evidence="2" id="KW-1185">Reference proteome</keyword>
<accession>A0A4R7W1W0</accession>